<dbReference type="InterPro" id="IPR013216">
    <property type="entry name" value="Methyltransf_11"/>
</dbReference>
<name>A0A4Y2Q349_ARAVE</name>
<dbReference type="Proteomes" id="UP000499080">
    <property type="component" value="Unassembled WGS sequence"/>
</dbReference>
<comment type="caution">
    <text evidence="2">The sequence shown here is derived from an EMBL/GenBank/DDBJ whole genome shotgun (WGS) entry which is preliminary data.</text>
</comment>
<sequence>MNLDPDLYIGRYVPLESARCFVVKVLPQMGWCRSIDEEVVLDVGCGPGGTTKNLVLPLFQNARKIFAIDAVPGMIALARKENFSPQIEYFIADIEEWSTVKHLENQITKLVSILCFNWLKDQRKAFYNTYRLLKQGGEAAIFFALQGGFFAATLDIQKNPKWSNFFKGVDTFVPESQHMGYGATYYKKMSEEVGFEVLYCKVEERIDVFTSEGEYRKFYTSICVLREYVPEDRSGVRERLHGRAHRKNGRDKRDCHAMRQNDRAISRKNE</sequence>
<proteinExistence type="predicted"/>
<gene>
    <name evidence="2" type="ORF">AVEN_216001_1</name>
</gene>
<dbReference type="OrthoDB" id="6434419at2759"/>
<accession>A0A4Y2Q349</accession>
<protein>
    <recommendedName>
        <fullName evidence="1">Methyltransferase type 11 domain-containing protein</fullName>
    </recommendedName>
</protein>
<dbReference type="Gene3D" id="3.40.50.150">
    <property type="entry name" value="Vaccinia Virus protein VP39"/>
    <property type="match status" value="1"/>
</dbReference>
<evidence type="ECO:0000313" key="3">
    <source>
        <dbReference type="Proteomes" id="UP000499080"/>
    </source>
</evidence>
<dbReference type="InterPro" id="IPR029063">
    <property type="entry name" value="SAM-dependent_MTases_sf"/>
</dbReference>
<feature type="domain" description="Methyltransferase type 11" evidence="1">
    <location>
        <begin position="41"/>
        <end position="140"/>
    </location>
</feature>
<dbReference type="GO" id="GO:0008757">
    <property type="term" value="F:S-adenosylmethionine-dependent methyltransferase activity"/>
    <property type="evidence" value="ECO:0007669"/>
    <property type="project" value="InterPro"/>
</dbReference>
<dbReference type="CDD" id="cd02440">
    <property type="entry name" value="AdoMet_MTases"/>
    <property type="match status" value="1"/>
</dbReference>
<organism evidence="2 3">
    <name type="scientific">Araneus ventricosus</name>
    <name type="common">Orbweaver spider</name>
    <name type="synonym">Epeira ventricosa</name>
    <dbReference type="NCBI Taxonomy" id="182803"/>
    <lineage>
        <taxon>Eukaryota</taxon>
        <taxon>Metazoa</taxon>
        <taxon>Ecdysozoa</taxon>
        <taxon>Arthropoda</taxon>
        <taxon>Chelicerata</taxon>
        <taxon>Arachnida</taxon>
        <taxon>Araneae</taxon>
        <taxon>Araneomorphae</taxon>
        <taxon>Entelegynae</taxon>
        <taxon>Araneoidea</taxon>
        <taxon>Araneidae</taxon>
        <taxon>Araneus</taxon>
    </lineage>
</organism>
<evidence type="ECO:0000313" key="2">
    <source>
        <dbReference type="EMBL" id="GBN57682.1"/>
    </source>
</evidence>
<dbReference type="Pfam" id="PF08241">
    <property type="entry name" value="Methyltransf_11"/>
    <property type="match status" value="1"/>
</dbReference>
<dbReference type="AlphaFoldDB" id="A0A4Y2Q349"/>
<evidence type="ECO:0000259" key="1">
    <source>
        <dbReference type="Pfam" id="PF08241"/>
    </source>
</evidence>
<dbReference type="EMBL" id="BGPR01012792">
    <property type="protein sequence ID" value="GBN57682.1"/>
    <property type="molecule type" value="Genomic_DNA"/>
</dbReference>
<dbReference type="SUPFAM" id="SSF53335">
    <property type="entry name" value="S-adenosyl-L-methionine-dependent methyltransferases"/>
    <property type="match status" value="1"/>
</dbReference>
<keyword evidence="3" id="KW-1185">Reference proteome</keyword>
<reference evidence="2 3" key="1">
    <citation type="journal article" date="2019" name="Sci. Rep.">
        <title>Orb-weaving spider Araneus ventricosus genome elucidates the spidroin gene catalogue.</title>
        <authorList>
            <person name="Kono N."/>
            <person name="Nakamura H."/>
            <person name="Ohtoshi R."/>
            <person name="Moran D.A.P."/>
            <person name="Shinohara A."/>
            <person name="Yoshida Y."/>
            <person name="Fujiwara M."/>
            <person name="Mori M."/>
            <person name="Tomita M."/>
            <person name="Arakawa K."/>
        </authorList>
    </citation>
    <scope>NUCLEOTIDE SEQUENCE [LARGE SCALE GENOMIC DNA]</scope>
</reference>
<dbReference type="PANTHER" id="PTHR43861">
    <property type="entry name" value="TRANS-ACONITATE 2-METHYLTRANSFERASE-RELATED"/>
    <property type="match status" value="1"/>
</dbReference>